<dbReference type="Proteomes" id="UP000215539">
    <property type="component" value="Chromosome 1"/>
</dbReference>
<dbReference type="EMBL" id="CP014227">
    <property type="protein sequence ID" value="AMD85103.1"/>
    <property type="molecule type" value="Genomic_DNA"/>
</dbReference>
<evidence type="ECO:0000313" key="3">
    <source>
        <dbReference type="Proteomes" id="UP000065822"/>
    </source>
</evidence>
<evidence type="ECO:0000313" key="1">
    <source>
        <dbReference type="EMBL" id="AMD85103.1"/>
    </source>
</evidence>
<sequence length="277" mass="32290">MLLEVQQAGSKSELDFIRASFTQTQIRKINTPETVQVLGVLLSQASTLAGVKEGIQDFAKNDIKDLIFSRFGGLSLEEIAYAFKLERQLAYPVKTEHYQFFSTEYVATILGKYEEWKREKRKVHNIDPEKKALPQKELSDKEKVLSFLVYLMNDFEYYKAHKSLQFAAFRHYLPLFYLGLLPEHTEEFKAQITLRAKEALRREMQAMTDIRERRTIKQIIEGQMDDDGRLKGIGREIILCDFFDSIITEGKDLSQMIDEKIHGKSDAEILQMIRYSR</sequence>
<protein>
    <submittedName>
        <fullName evidence="2">Uncharacterized protein</fullName>
    </submittedName>
</protein>
<reference evidence="1 3" key="1">
    <citation type="submission" date="2016-02" db="EMBL/GenBank/DDBJ databases">
        <authorList>
            <person name="Holder M.E."/>
            <person name="Ajami N.J."/>
            <person name="Petrosino J.F."/>
        </authorList>
    </citation>
    <scope>NUCLEOTIDE SEQUENCE [LARGE SCALE GENOMIC DNA]</scope>
    <source>
        <strain evidence="1 3">CCUG 32990</strain>
    </source>
</reference>
<dbReference type="EMBL" id="LT906449">
    <property type="protein sequence ID" value="SNV05012.1"/>
    <property type="molecule type" value="Genomic_DNA"/>
</dbReference>
<dbReference type="AlphaFoldDB" id="A0AAX2GWK4"/>
<evidence type="ECO:0000313" key="2">
    <source>
        <dbReference type="EMBL" id="SNV05012.1"/>
    </source>
</evidence>
<dbReference type="KEGG" id="chg:AXF12_05965"/>
<accession>A0AAX2GWK4</accession>
<gene>
    <name evidence="1" type="ORF">AXF12_05965</name>
    <name evidence="2" type="ORF">SAMEA44541418_00525</name>
</gene>
<name>A0AAX2GWK4_9FLAO</name>
<organism evidence="2 4">
    <name type="scientific">Capnocytophaga haemolytica</name>
    <dbReference type="NCBI Taxonomy" id="45243"/>
    <lineage>
        <taxon>Bacteria</taxon>
        <taxon>Pseudomonadati</taxon>
        <taxon>Bacteroidota</taxon>
        <taxon>Flavobacteriia</taxon>
        <taxon>Flavobacteriales</taxon>
        <taxon>Flavobacteriaceae</taxon>
        <taxon>Capnocytophaga</taxon>
    </lineage>
</organism>
<reference evidence="2 4" key="2">
    <citation type="submission" date="2017-06" db="EMBL/GenBank/DDBJ databases">
        <authorList>
            <consortium name="Pathogen Informatics"/>
        </authorList>
    </citation>
    <scope>NUCLEOTIDE SEQUENCE [LARGE SCALE GENOMIC DNA]</scope>
    <source>
        <strain evidence="2 4">NCTC12947</strain>
    </source>
</reference>
<dbReference type="Proteomes" id="UP000065822">
    <property type="component" value="Chromosome"/>
</dbReference>
<keyword evidence="3" id="KW-1185">Reference proteome</keyword>
<evidence type="ECO:0000313" key="4">
    <source>
        <dbReference type="Proteomes" id="UP000215539"/>
    </source>
</evidence>
<proteinExistence type="predicted"/>